<dbReference type="SUPFAM" id="SSF103088">
    <property type="entry name" value="OmpA-like"/>
    <property type="match status" value="2"/>
</dbReference>
<dbReference type="Pfam" id="PF00691">
    <property type="entry name" value="OmpA"/>
    <property type="match status" value="2"/>
</dbReference>
<dbReference type="GO" id="GO:0009279">
    <property type="term" value="C:cell outer membrane"/>
    <property type="evidence" value="ECO:0007669"/>
    <property type="project" value="UniProtKB-SubCell"/>
</dbReference>
<feature type="domain" description="OmpA-like" evidence="5">
    <location>
        <begin position="1"/>
        <end position="94"/>
    </location>
</feature>
<reference evidence="6 7" key="1">
    <citation type="submission" date="2019-08" db="EMBL/GenBank/DDBJ databases">
        <title>Ulvibacter marinistellae sp. nov., isolated from a starfish, Patiria pectinifera.</title>
        <authorList>
            <person name="Kawano K."/>
            <person name="Ushijima N."/>
            <person name="Kihara M."/>
            <person name="Itoh H."/>
        </authorList>
    </citation>
    <scope>NUCLEOTIDE SEQUENCE [LARGE SCALE GENOMIC DNA]</scope>
    <source>
        <strain evidence="6 7">KK4</strain>
    </source>
</reference>
<evidence type="ECO:0000256" key="3">
    <source>
        <dbReference type="ARBA" id="ARBA00023237"/>
    </source>
</evidence>
<proteinExistence type="predicted"/>
<feature type="domain" description="OmpA-like" evidence="5">
    <location>
        <begin position="121"/>
        <end position="243"/>
    </location>
</feature>
<dbReference type="InterPro" id="IPR050330">
    <property type="entry name" value="Bact_OuterMem_StrucFunc"/>
</dbReference>
<dbReference type="InterPro" id="IPR006664">
    <property type="entry name" value="OMP_bac"/>
</dbReference>
<dbReference type="AlphaFoldDB" id="A0A5J4G304"/>
<evidence type="ECO:0000256" key="4">
    <source>
        <dbReference type="PROSITE-ProRule" id="PRU00473"/>
    </source>
</evidence>
<dbReference type="PANTHER" id="PTHR30329:SF21">
    <property type="entry name" value="LIPOPROTEIN YIAD-RELATED"/>
    <property type="match status" value="1"/>
</dbReference>
<comment type="subcellular location">
    <subcellularLocation>
        <location evidence="1">Cell outer membrane</location>
    </subcellularLocation>
</comment>
<evidence type="ECO:0000313" key="6">
    <source>
        <dbReference type="EMBL" id="GEQ87055.1"/>
    </source>
</evidence>
<dbReference type="PANTHER" id="PTHR30329">
    <property type="entry name" value="STATOR ELEMENT OF FLAGELLAR MOTOR COMPLEX"/>
    <property type="match status" value="1"/>
</dbReference>
<dbReference type="InterPro" id="IPR006665">
    <property type="entry name" value="OmpA-like"/>
</dbReference>
<dbReference type="PROSITE" id="PS51123">
    <property type="entry name" value="OMPA_2"/>
    <property type="match status" value="2"/>
</dbReference>
<gene>
    <name evidence="6" type="ORF">ULMS_25630</name>
</gene>
<evidence type="ECO:0000256" key="1">
    <source>
        <dbReference type="ARBA" id="ARBA00004442"/>
    </source>
</evidence>
<name>A0A5J4G304_9FLAO</name>
<comment type="caution">
    <text evidence="6">The sequence shown here is derived from an EMBL/GenBank/DDBJ whole genome shotgun (WGS) entry which is preliminary data.</text>
</comment>
<keyword evidence="2 4" id="KW-0472">Membrane</keyword>
<evidence type="ECO:0000313" key="7">
    <source>
        <dbReference type="Proteomes" id="UP000326994"/>
    </source>
</evidence>
<keyword evidence="7" id="KW-1185">Reference proteome</keyword>
<keyword evidence="3" id="KW-0998">Cell outer membrane</keyword>
<sequence length="243" mass="27830">MYFEHDSARLSAQHLQIIEGINISEEKDELDIHIKGYTNSLGSPEYNLKLSNERAANVTALLREFTIISSQGYGELDTDAAKNRRVDILVHYKKDHIPEAGDIIIEPIIVPKKKPSFTSSLKKGDKITLEGIMFYQDRDVIMDESRDALDKLTIFLKENANIKFKLIGHVCCGDPLRPGNDFINVRTGKNNLSEARAQALYNFLRKKGIERRRMRYEGMAFRQPTGENNTKDRRVEIMITDVE</sequence>
<evidence type="ECO:0000256" key="2">
    <source>
        <dbReference type="ARBA" id="ARBA00023136"/>
    </source>
</evidence>
<dbReference type="PRINTS" id="PR01021">
    <property type="entry name" value="OMPADOMAIN"/>
</dbReference>
<organism evidence="6 7">
    <name type="scientific">Patiriisocius marinistellae</name>
    <dbReference type="NCBI Taxonomy" id="2494560"/>
    <lineage>
        <taxon>Bacteria</taxon>
        <taxon>Pseudomonadati</taxon>
        <taxon>Bacteroidota</taxon>
        <taxon>Flavobacteriia</taxon>
        <taxon>Flavobacteriales</taxon>
        <taxon>Flavobacteriaceae</taxon>
        <taxon>Patiriisocius</taxon>
    </lineage>
</organism>
<dbReference type="Gene3D" id="3.30.1330.60">
    <property type="entry name" value="OmpA-like domain"/>
    <property type="match status" value="2"/>
</dbReference>
<dbReference type="CDD" id="cd07185">
    <property type="entry name" value="OmpA_C-like"/>
    <property type="match status" value="2"/>
</dbReference>
<accession>A0A5J4G304</accession>
<dbReference type="InterPro" id="IPR036737">
    <property type="entry name" value="OmpA-like_sf"/>
</dbReference>
<dbReference type="EMBL" id="BKCF01000005">
    <property type="protein sequence ID" value="GEQ87055.1"/>
    <property type="molecule type" value="Genomic_DNA"/>
</dbReference>
<dbReference type="Proteomes" id="UP000326994">
    <property type="component" value="Unassembled WGS sequence"/>
</dbReference>
<evidence type="ECO:0000259" key="5">
    <source>
        <dbReference type="PROSITE" id="PS51123"/>
    </source>
</evidence>
<protein>
    <submittedName>
        <fullName evidence="6">Membrane protein</fullName>
    </submittedName>
</protein>